<evidence type="ECO:0000256" key="2">
    <source>
        <dbReference type="ARBA" id="ARBA00022676"/>
    </source>
</evidence>
<feature type="domain" description="Macro" evidence="8">
    <location>
        <begin position="210"/>
        <end position="404"/>
    </location>
</feature>
<organism evidence="9">
    <name type="scientific">Chlamydomonas euryale</name>
    <dbReference type="NCBI Taxonomy" id="1486919"/>
    <lineage>
        <taxon>Eukaryota</taxon>
        <taxon>Viridiplantae</taxon>
        <taxon>Chlorophyta</taxon>
        <taxon>core chlorophytes</taxon>
        <taxon>Chlorophyceae</taxon>
        <taxon>CS clade</taxon>
        <taxon>Chlamydomonadales</taxon>
        <taxon>Chlamydomonadaceae</taxon>
        <taxon>Chlamydomonas</taxon>
    </lineage>
</organism>
<gene>
    <name evidence="9" type="ORF">CEUR00632_LOCUS19671</name>
</gene>
<accession>A0A7R9Z5V4</accession>
<keyword evidence="3" id="KW-0808">Transferase</keyword>
<feature type="domain" description="C3H1-type" evidence="7">
    <location>
        <begin position="2"/>
        <end position="31"/>
    </location>
</feature>
<name>A0A7R9Z5V4_9CHLO</name>
<dbReference type="InterPro" id="IPR002589">
    <property type="entry name" value="Macro_dom"/>
</dbReference>
<dbReference type="SMART" id="SM00506">
    <property type="entry name" value="A1pp"/>
    <property type="match status" value="1"/>
</dbReference>
<dbReference type="GO" id="GO:0016757">
    <property type="term" value="F:glycosyltransferase activity"/>
    <property type="evidence" value="ECO:0007669"/>
    <property type="project" value="UniProtKB-KW"/>
</dbReference>
<feature type="zinc finger region" description="C3H1-type" evidence="6">
    <location>
        <begin position="2"/>
        <end position="31"/>
    </location>
</feature>
<reference evidence="9" key="1">
    <citation type="submission" date="2021-01" db="EMBL/GenBank/DDBJ databases">
        <authorList>
            <person name="Corre E."/>
            <person name="Pelletier E."/>
            <person name="Niang G."/>
            <person name="Scheremetjew M."/>
            <person name="Finn R."/>
            <person name="Kale V."/>
            <person name="Holt S."/>
            <person name="Cochrane G."/>
            <person name="Meng A."/>
            <person name="Brown T."/>
            <person name="Cohen L."/>
        </authorList>
    </citation>
    <scope>NUCLEOTIDE SEQUENCE</scope>
    <source>
        <strain evidence="9">CCMP219</strain>
    </source>
</reference>
<dbReference type="GO" id="GO:0008270">
    <property type="term" value="F:zinc ion binding"/>
    <property type="evidence" value="ECO:0007669"/>
    <property type="project" value="UniProtKB-KW"/>
</dbReference>
<dbReference type="Gene3D" id="3.90.228.10">
    <property type="match status" value="1"/>
</dbReference>
<keyword evidence="2" id="KW-0328">Glycosyltransferase</keyword>
<evidence type="ECO:0000256" key="4">
    <source>
        <dbReference type="ARBA" id="ARBA00023027"/>
    </source>
</evidence>
<dbReference type="InterPro" id="IPR000571">
    <property type="entry name" value="Znf_CCCH"/>
</dbReference>
<evidence type="ECO:0000259" key="8">
    <source>
        <dbReference type="PROSITE" id="PS51154"/>
    </source>
</evidence>
<keyword evidence="5" id="KW-0539">Nucleus</keyword>
<keyword evidence="6" id="KW-0863">Zinc-finger</keyword>
<dbReference type="PANTHER" id="PTHR14453">
    <property type="entry name" value="PARP/ZINC FINGER CCCH TYPE DOMAIN CONTAINING PROTEIN"/>
    <property type="match status" value="1"/>
</dbReference>
<dbReference type="PROSITE" id="PS51154">
    <property type="entry name" value="MACRO"/>
    <property type="match status" value="1"/>
</dbReference>
<dbReference type="SUPFAM" id="SSF52949">
    <property type="entry name" value="Macro domain-like"/>
    <property type="match status" value="1"/>
</dbReference>
<comment type="subcellular location">
    <subcellularLocation>
        <location evidence="1">Nucleus</location>
    </subcellularLocation>
</comment>
<proteinExistence type="predicted"/>
<dbReference type="EMBL" id="HBEC01042250">
    <property type="protein sequence ID" value="CAD8308493.1"/>
    <property type="molecule type" value="Transcribed_RNA"/>
</dbReference>
<dbReference type="InterPro" id="IPR043472">
    <property type="entry name" value="Macro_dom-like"/>
</dbReference>
<evidence type="ECO:0000256" key="3">
    <source>
        <dbReference type="ARBA" id="ARBA00022679"/>
    </source>
</evidence>
<keyword evidence="6" id="KW-0862">Zinc</keyword>
<evidence type="ECO:0000256" key="5">
    <source>
        <dbReference type="ARBA" id="ARBA00023242"/>
    </source>
</evidence>
<evidence type="ECO:0000259" key="7">
    <source>
        <dbReference type="PROSITE" id="PS50103"/>
    </source>
</evidence>
<evidence type="ECO:0000256" key="1">
    <source>
        <dbReference type="ARBA" id="ARBA00004123"/>
    </source>
</evidence>
<evidence type="ECO:0000313" key="9">
    <source>
        <dbReference type="EMBL" id="CAD8308493.1"/>
    </source>
</evidence>
<dbReference type="Gene3D" id="3.40.220.10">
    <property type="entry name" value="Leucine Aminopeptidase, subunit E, domain 1"/>
    <property type="match status" value="1"/>
</dbReference>
<dbReference type="GO" id="GO:0005737">
    <property type="term" value="C:cytoplasm"/>
    <property type="evidence" value="ECO:0007669"/>
    <property type="project" value="TreeGrafter"/>
</dbReference>
<evidence type="ECO:0008006" key="10">
    <source>
        <dbReference type="Google" id="ProtNLM"/>
    </source>
</evidence>
<dbReference type="AlphaFoldDB" id="A0A7R9Z5V4"/>
<dbReference type="GO" id="GO:0003714">
    <property type="term" value="F:transcription corepressor activity"/>
    <property type="evidence" value="ECO:0007669"/>
    <property type="project" value="TreeGrafter"/>
</dbReference>
<sequence length="888" mass="98008">MITAAQPCKSEMNEQGSCKLGVSCEFSHNPKDIPEAKTVEKDIDMGRSNLHWLYMGSKAFKNKISASMAKKLKSWDELRGICSAKGVQIIRGSLGTYEHGDRPKPGYVRMTGPVGAVSEIQEMLQEQKKILGKLPRYTVAWNVADDPWVYGLFADASTNKKINKLLETVADSQNAWYEMEHCDAGPPHANGINVSKATSSFASAMASNVLVLAKGYIGVTDCFVGYAGNVADLSVDAIITSCGPYMAMRDGVAADIVRKFPQLEQAATAPTGQRMVLFGPGPIPDCQVVPLSVPNTEILCSYLPVATSDATQNEAWLTETIKNAIMHIAKHNQNAALRKIRTAALPLLGTGRFGYKREDAAKWIMAALSETMPQAHQAGLEAVFLVDKYPPAINAWKESLKGVSAAFETHQELPVKLKKRPGWYYLVGKHERSNYAAAMASSCGDSFDQDPGNTFFSFYPDVAASVESEYQEYKSSGSPCTASVTFDNPKHAKGATYKVHFSMPMRQINTETGFTRWVVRKPDSYLIECPNIKKIQQLLRRQQKKNRAKPAADLSTTTKVLSRIVWEALDKQSADDADSQLQSKVRGTFGVVLECIALPGYTLKTTDKREVTDLLAAQGLPVKVLMTCDDNKRASAIRLTGCSSDVDAAKQIICTETAFYRKAKLDISYPSTWSCTTPNQLAFVDVNKDCPEWHSIVSKLVGDIPQAVLTRLQRVQNDLAWKSFQNNVSNLKSRYTDKNGQVVVDNLTRELWHGTRSTAPTEVAKSPYGLEIVHSSPNCMWGAGNYMSAVAWYVHAGYATRTSAGESQMMLMQALTGVSDDRAPDKNIKEPRQMPADHEVRRQLNISPESPFPYNSVMGMTNNARIYITYSSGVAQQYPHYILTYKMP</sequence>
<evidence type="ECO:0000256" key="6">
    <source>
        <dbReference type="PROSITE-ProRule" id="PRU00723"/>
    </source>
</evidence>
<dbReference type="SUPFAM" id="SSF56399">
    <property type="entry name" value="ADP-ribosylation"/>
    <property type="match status" value="1"/>
</dbReference>
<protein>
    <recommendedName>
        <fullName evidence="10">PARP</fullName>
    </recommendedName>
</protein>
<keyword evidence="6" id="KW-0479">Metal-binding</keyword>
<dbReference type="InterPro" id="IPR052056">
    <property type="entry name" value="Mono-ARTD/PARP"/>
</dbReference>
<dbReference type="PROSITE" id="PS50103">
    <property type="entry name" value="ZF_C3H1"/>
    <property type="match status" value="1"/>
</dbReference>
<dbReference type="GO" id="GO:0005634">
    <property type="term" value="C:nucleus"/>
    <property type="evidence" value="ECO:0007669"/>
    <property type="project" value="UniProtKB-SubCell"/>
</dbReference>
<dbReference type="GO" id="GO:0010629">
    <property type="term" value="P:negative regulation of gene expression"/>
    <property type="evidence" value="ECO:0007669"/>
    <property type="project" value="TreeGrafter"/>
</dbReference>
<keyword evidence="4" id="KW-0520">NAD</keyword>
<dbReference type="PANTHER" id="PTHR14453:SF67">
    <property type="entry name" value="POLY [ADP-RIBOSE] POLYMERASE"/>
    <property type="match status" value="1"/>
</dbReference>